<keyword evidence="7" id="KW-1185">Reference proteome</keyword>
<evidence type="ECO:0000313" key="4">
    <source>
        <dbReference type="EMBL" id="JAT70716.1"/>
    </source>
</evidence>
<evidence type="ECO:0000259" key="3">
    <source>
        <dbReference type="PROSITE" id="PS50213"/>
    </source>
</evidence>
<feature type="chain" id="PRO_5014218776" description="FAS1 domain-containing protein" evidence="2">
    <location>
        <begin position="21"/>
        <end position="265"/>
    </location>
</feature>
<proteinExistence type="predicted"/>
<accession>A0A087SEN9</accession>
<keyword evidence="2" id="KW-0732">Signal</keyword>
<dbReference type="EMBL" id="GDKF01007906">
    <property type="protein sequence ID" value="JAT70716.1"/>
    <property type="molecule type" value="Transcribed_RNA"/>
</dbReference>
<feature type="signal peptide" evidence="2">
    <location>
        <begin position="1"/>
        <end position="20"/>
    </location>
</feature>
<dbReference type="EMBL" id="QOKY01000151">
    <property type="protein sequence ID" value="RMZ56220.1"/>
    <property type="molecule type" value="Genomic_DNA"/>
</dbReference>
<dbReference type="PANTHER" id="PTHR10900">
    <property type="entry name" value="PERIOSTIN-RELATED"/>
    <property type="match status" value="1"/>
</dbReference>
<dbReference type="GO" id="GO:0031012">
    <property type="term" value="C:extracellular matrix"/>
    <property type="evidence" value="ECO:0007669"/>
    <property type="project" value="TreeGrafter"/>
</dbReference>
<dbReference type="InterPro" id="IPR000782">
    <property type="entry name" value="FAS1_domain"/>
</dbReference>
<name>A0A087SEN9_AUXPR</name>
<dbReference type="Pfam" id="PF02469">
    <property type="entry name" value="Fasciclin"/>
    <property type="match status" value="1"/>
</dbReference>
<reference evidence="8" key="3">
    <citation type="journal article" date="2018" name="Algal Res.">
        <title>Characterization of plant carbon substrate utilization by Auxenochlorella protothecoides.</title>
        <authorList>
            <person name="Vogler B.W."/>
            <person name="Starkenburg S.R."/>
            <person name="Sudasinghe N."/>
            <person name="Schambach J.Y."/>
            <person name="Rollin J.A."/>
            <person name="Pattathil S."/>
            <person name="Barry A.N."/>
        </authorList>
    </citation>
    <scope>NUCLEOTIDE SEQUENCE [LARGE SCALE GENOMIC DNA]</scope>
    <source>
        <strain evidence="8">UTEX 25</strain>
    </source>
</reference>
<reference evidence="5 7" key="1">
    <citation type="journal article" date="2014" name="BMC Genomics">
        <title>Oil accumulation mechanisms of the oleaginous microalga Chlorella protothecoides revealed through its genome, transcriptomes, and proteomes.</title>
        <authorList>
            <person name="Gao C."/>
            <person name="Wang Y."/>
            <person name="Shen Y."/>
            <person name="Yan D."/>
            <person name="He X."/>
            <person name="Dai J."/>
            <person name="Wu Q."/>
        </authorList>
    </citation>
    <scope>NUCLEOTIDE SEQUENCE [LARGE SCALE GENOMIC DNA]</scope>
    <source>
        <strain evidence="5 7">0710</strain>
    </source>
</reference>
<dbReference type="RefSeq" id="XP_011397080.1">
    <property type="nucleotide sequence ID" value="XM_011398778.1"/>
</dbReference>
<evidence type="ECO:0000313" key="8">
    <source>
        <dbReference type="Proteomes" id="UP000279271"/>
    </source>
</evidence>
<dbReference type="OrthoDB" id="513636at2759"/>
<dbReference type="Proteomes" id="UP000028924">
    <property type="component" value="Unassembled WGS sequence"/>
</dbReference>
<dbReference type="EMBL" id="KL662106">
    <property type="protein sequence ID" value="KFM24193.1"/>
    <property type="molecule type" value="Genomic_DNA"/>
</dbReference>
<dbReference type="InterPro" id="IPR050904">
    <property type="entry name" value="Adhesion/Biosynth-related"/>
</dbReference>
<dbReference type="GO" id="GO:0005615">
    <property type="term" value="C:extracellular space"/>
    <property type="evidence" value="ECO:0007669"/>
    <property type="project" value="TreeGrafter"/>
</dbReference>
<dbReference type="GO" id="GO:0030198">
    <property type="term" value="P:extracellular matrix organization"/>
    <property type="evidence" value="ECO:0007669"/>
    <property type="project" value="TreeGrafter"/>
</dbReference>
<evidence type="ECO:0000256" key="1">
    <source>
        <dbReference type="SAM" id="MobiDB-lite"/>
    </source>
</evidence>
<reference evidence="6" key="4">
    <citation type="submission" date="2018-10" db="EMBL/GenBank/DDBJ databases">
        <authorList>
            <person name="Hovde B."/>
            <person name="Zhang X."/>
        </authorList>
    </citation>
    <scope>NUCLEOTIDE SEQUENCE [LARGE SCALE GENOMIC DNA]</scope>
    <source>
        <strain evidence="6">UTEX 25</strain>
    </source>
</reference>
<dbReference type="PROSITE" id="PS50213">
    <property type="entry name" value="FAS1"/>
    <property type="match status" value="1"/>
</dbReference>
<dbReference type="Gene3D" id="2.30.180.10">
    <property type="entry name" value="FAS1 domain"/>
    <property type="match status" value="1"/>
</dbReference>
<dbReference type="AlphaFoldDB" id="A0A087SEN9"/>
<dbReference type="InterPro" id="IPR036378">
    <property type="entry name" value="FAS1_dom_sf"/>
</dbReference>
<protein>
    <recommendedName>
        <fullName evidence="3">FAS1 domain-containing protein</fullName>
    </recommendedName>
</protein>
<feature type="domain" description="FAS1" evidence="3">
    <location>
        <begin position="105"/>
        <end position="254"/>
    </location>
</feature>
<evidence type="ECO:0000313" key="7">
    <source>
        <dbReference type="Proteomes" id="UP000028924"/>
    </source>
</evidence>
<reference evidence="4" key="2">
    <citation type="submission" date="2015-08" db="EMBL/GenBank/DDBJ databases">
        <authorList>
            <person name="Babu N.S."/>
            <person name="Beckwith C.J."/>
            <person name="Beseler K.G."/>
            <person name="Brison A."/>
            <person name="Carone J.V."/>
            <person name="Caskin T.P."/>
            <person name="Diamond M."/>
            <person name="Durham M.E."/>
            <person name="Foxe J.M."/>
            <person name="Go M."/>
            <person name="Henderson B.A."/>
            <person name="Jones I.B."/>
            <person name="McGettigan J.A."/>
            <person name="Micheletti S.J."/>
            <person name="Nasrallah M.E."/>
            <person name="Ortiz D."/>
            <person name="Piller C.R."/>
            <person name="Privatt S.R."/>
            <person name="Schneider S.L."/>
            <person name="Sharp S."/>
            <person name="Smith T.C."/>
            <person name="Stanton J.D."/>
            <person name="Ullery H.E."/>
            <person name="Wilson R.J."/>
            <person name="Serrano M.G."/>
            <person name="Buck G."/>
            <person name="Lee V."/>
            <person name="Wang Y."/>
            <person name="Carvalho R."/>
            <person name="Voegtly L."/>
            <person name="Shi R."/>
            <person name="Duckworth R."/>
            <person name="Johnson A."/>
            <person name="Loviza R."/>
            <person name="Walstead R."/>
            <person name="Shah Z."/>
            <person name="Kiflezghi M."/>
            <person name="Wade K."/>
            <person name="Ball S.L."/>
            <person name="Bradley K.W."/>
            <person name="Asai D.J."/>
            <person name="Bowman C.A."/>
            <person name="Russell D.A."/>
            <person name="Pope W.H."/>
            <person name="Jacobs-Sera D."/>
            <person name="Hendrix R.W."/>
            <person name="Hatfull G.F."/>
        </authorList>
    </citation>
    <scope>NUCLEOTIDE SEQUENCE</scope>
</reference>
<feature type="region of interest" description="Disordered" evidence="1">
    <location>
        <begin position="56"/>
        <end position="75"/>
    </location>
</feature>
<dbReference type="PANTHER" id="PTHR10900:SF77">
    <property type="entry name" value="FI19380P1"/>
    <property type="match status" value="1"/>
</dbReference>
<organism evidence="5 7">
    <name type="scientific">Auxenochlorella protothecoides</name>
    <name type="common">Green microalga</name>
    <name type="synonym">Chlorella protothecoides</name>
    <dbReference type="NCBI Taxonomy" id="3075"/>
    <lineage>
        <taxon>Eukaryota</taxon>
        <taxon>Viridiplantae</taxon>
        <taxon>Chlorophyta</taxon>
        <taxon>core chlorophytes</taxon>
        <taxon>Trebouxiophyceae</taxon>
        <taxon>Chlorellales</taxon>
        <taxon>Chlorellaceae</taxon>
        <taxon>Auxenochlorella</taxon>
    </lineage>
</organism>
<dbReference type="KEGG" id="apro:F751_5035"/>
<dbReference type="GeneID" id="23616426"/>
<dbReference type="GO" id="GO:0050839">
    <property type="term" value="F:cell adhesion molecule binding"/>
    <property type="evidence" value="ECO:0007669"/>
    <property type="project" value="TreeGrafter"/>
</dbReference>
<gene>
    <name evidence="6" type="ORF">APUTEX25_002410</name>
    <name evidence="5" type="ORF">F751_5035</name>
    <name evidence="4" type="ORF">g.1728</name>
</gene>
<dbReference type="Proteomes" id="UP000279271">
    <property type="component" value="Unassembled WGS sequence"/>
</dbReference>
<reference evidence="6" key="5">
    <citation type="submission" date="2018-11" db="EMBL/GenBank/DDBJ databases">
        <title>Characterization of plant carbon substrate utilization by Auxenochlorella protothecoides.</title>
        <authorList>
            <person name="Vogler B.W."/>
            <person name="Starkenburg S.R."/>
            <person name="Sudasinghe N."/>
            <person name="Schambach J.Y."/>
            <person name="Rollin J.A."/>
            <person name="Pattathil S."/>
            <person name="Barry A.N."/>
        </authorList>
    </citation>
    <scope>NUCLEOTIDE SEQUENCE [LARGE SCALE GENOMIC DNA]</scope>
    <source>
        <strain evidence="6">UTEX 25</strain>
    </source>
</reference>
<dbReference type="SMART" id="SM00554">
    <property type="entry name" value="FAS1"/>
    <property type="match status" value="1"/>
</dbReference>
<evidence type="ECO:0000313" key="6">
    <source>
        <dbReference type="EMBL" id="RMZ56220.1"/>
    </source>
</evidence>
<dbReference type="SUPFAM" id="SSF82153">
    <property type="entry name" value="FAS1 domain"/>
    <property type="match status" value="1"/>
</dbReference>
<dbReference type="GO" id="GO:0007155">
    <property type="term" value="P:cell adhesion"/>
    <property type="evidence" value="ECO:0007669"/>
    <property type="project" value="TreeGrafter"/>
</dbReference>
<evidence type="ECO:0000313" key="5">
    <source>
        <dbReference type="EMBL" id="KFM24193.1"/>
    </source>
</evidence>
<evidence type="ECO:0000256" key="2">
    <source>
        <dbReference type="SAM" id="SignalP"/>
    </source>
</evidence>
<sequence>MMRRVAFVALCALLVSSAVATDLPSLDEILHKGKASPKTAPSPAVPVSGARVPASGARVPVSGARSPAASPATGKKHWELPSLKGLLNKEAGGIFGAPSPPAVGSDSIAEVLAANDLTILATAAQAVGLTVPSGATLFAPTNKAFAELLAALNVTSATELLAAPELVTTVLSYHVLPTAQSLAEFSDGEELETALGGDEVLTVSRTQVLQKEAPYFGYNIQLVSTGGVLPVAQVVKGDILTSEATIVHVIDHVLIPESALSLPLP</sequence>